<keyword evidence="1" id="KW-0238">DNA-binding</keyword>
<dbReference type="AlphaFoldDB" id="A0A0R1S725"/>
<dbReference type="Pfam" id="PF01381">
    <property type="entry name" value="HTH_3"/>
    <property type="match status" value="1"/>
</dbReference>
<dbReference type="PANTHER" id="PTHR46558:SF11">
    <property type="entry name" value="HTH-TYPE TRANSCRIPTIONAL REGULATOR XRE"/>
    <property type="match status" value="1"/>
</dbReference>
<dbReference type="RefSeq" id="WP_057865357.1">
    <property type="nucleotide sequence ID" value="NZ_AZEY01000090.1"/>
</dbReference>
<name>A0A0R1S725_9LACO</name>
<dbReference type="Gene3D" id="1.10.260.40">
    <property type="entry name" value="lambda repressor-like DNA-binding domains"/>
    <property type="match status" value="1"/>
</dbReference>
<dbReference type="EMBL" id="AZEY01000090">
    <property type="protein sequence ID" value="KRL64393.1"/>
    <property type="molecule type" value="Genomic_DNA"/>
</dbReference>
<protein>
    <recommendedName>
        <fullName evidence="2">HTH cro/C1-type domain-containing protein</fullName>
    </recommendedName>
</protein>
<dbReference type="SMART" id="SM00530">
    <property type="entry name" value="HTH_XRE"/>
    <property type="match status" value="1"/>
</dbReference>
<reference evidence="3 4" key="1">
    <citation type="journal article" date="2015" name="Genome Announc.">
        <title>Expanding the biotechnology potential of lactobacilli through comparative genomics of 213 strains and associated genera.</title>
        <authorList>
            <person name="Sun Z."/>
            <person name="Harris H.M."/>
            <person name="McCann A."/>
            <person name="Guo C."/>
            <person name="Argimon S."/>
            <person name="Zhang W."/>
            <person name="Yang X."/>
            <person name="Jeffery I.B."/>
            <person name="Cooney J.C."/>
            <person name="Kagawa T.F."/>
            <person name="Liu W."/>
            <person name="Song Y."/>
            <person name="Salvetti E."/>
            <person name="Wrobel A."/>
            <person name="Rasinkangas P."/>
            <person name="Parkhill J."/>
            <person name="Rea M.C."/>
            <person name="O'Sullivan O."/>
            <person name="Ritari J."/>
            <person name="Douillard F.P."/>
            <person name="Paul Ross R."/>
            <person name="Yang R."/>
            <person name="Briner A.E."/>
            <person name="Felis G.E."/>
            <person name="de Vos W.M."/>
            <person name="Barrangou R."/>
            <person name="Klaenhammer T.R."/>
            <person name="Caufield P.W."/>
            <person name="Cui Y."/>
            <person name="Zhang H."/>
            <person name="O'Toole P.W."/>
        </authorList>
    </citation>
    <scope>NUCLEOTIDE SEQUENCE [LARGE SCALE GENOMIC DNA]</scope>
    <source>
        <strain evidence="3 4">DSM 14421</strain>
    </source>
</reference>
<organism evidence="3 4">
    <name type="scientific">Lentilactobacillus diolivorans DSM 14421</name>
    <dbReference type="NCBI Taxonomy" id="1423739"/>
    <lineage>
        <taxon>Bacteria</taxon>
        <taxon>Bacillati</taxon>
        <taxon>Bacillota</taxon>
        <taxon>Bacilli</taxon>
        <taxon>Lactobacillales</taxon>
        <taxon>Lactobacillaceae</taxon>
        <taxon>Lentilactobacillus</taxon>
    </lineage>
</organism>
<dbReference type="PANTHER" id="PTHR46558">
    <property type="entry name" value="TRACRIPTIONAL REGULATORY PROTEIN-RELATED-RELATED"/>
    <property type="match status" value="1"/>
</dbReference>
<accession>A0A0R1S725</accession>
<dbReference type="GO" id="GO:0003677">
    <property type="term" value="F:DNA binding"/>
    <property type="evidence" value="ECO:0007669"/>
    <property type="project" value="UniProtKB-KW"/>
</dbReference>
<evidence type="ECO:0000259" key="2">
    <source>
        <dbReference type="PROSITE" id="PS50943"/>
    </source>
</evidence>
<dbReference type="PATRIC" id="fig|1423739.3.peg.952"/>
<evidence type="ECO:0000256" key="1">
    <source>
        <dbReference type="ARBA" id="ARBA00023125"/>
    </source>
</evidence>
<dbReference type="Proteomes" id="UP000052013">
    <property type="component" value="Unassembled WGS sequence"/>
</dbReference>
<proteinExistence type="predicted"/>
<dbReference type="CDD" id="cd00093">
    <property type="entry name" value="HTH_XRE"/>
    <property type="match status" value="1"/>
</dbReference>
<evidence type="ECO:0000313" key="4">
    <source>
        <dbReference type="Proteomes" id="UP000052013"/>
    </source>
</evidence>
<dbReference type="InterPro" id="IPR010982">
    <property type="entry name" value="Lambda_DNA-bd_dom_sf"/>
</dbReference>
<gene>
    <name evidence="3" type="ORF">FC85_GL000903</name>
</gene>
<feature type="domain" description="HTH cro/C1-type" evidence="2">
    <location>
        <begin position="19"/>
        <end position="73"/>
    </location>
</feature>
<dbReference type="PROSITE" id="PS50943">
    <property type="entry name" value="HTH_CROC1"/>
    <property type="match status" value="1"/>
</dbReference>
<dbReference type="SUPFAM" id="SSF47413">
    <property type="entry name" value="lambda repressor-like DNA-binding domains"/>
    <property type="match status" value="1"/>
</dbReference>
<dbReference type="STRING" id="1423739.FC85_GL000903"/>
<evidence type="ECO:0000313" key="3">
    <source>
        <dbReference type="EMBL" id="KRL64393.1"/>
    </source>
</evidence>
<sequence>MADSNIDVLEMQKQIGIRIRYLQEEAEISQAKLADHLNINRSVLNRIENGTRSVRDIELIKIADFFKVTTDYILGRHLESNNLYVQASRGLTPEQKRDVLDYIEFKKVQNKKRQLSDHHLS</sequence>
<dbReference type="InterPro" id="IPR001387">
    <property type="entry name" value="Cro/C1-type_HTH"/>
</dbReference>
<comment type="caution">
    <text evidence="3">The sequence shown here is derived from an EMBL/GenBank/DDBJ whole genome shotgun (WGS) entry which is preliminary data.</text>
</comment>